<gene>
    <name evidence="6" type="ORF">JJB11_11050</name>
</gene>
<reference evidence="6" key="2">
    <citation type="submission" date="2021-01" db="EMBL/GenBank/DDBJ databases">
        <authorList>
            <person name="Kang M."/>
        </authorList>
    </citation>
    <scope>NUCLEOTIDE SEQUENCE</scope>
    <source>
        <strain evidence="6">KACC 17527</strain>
    </source>
</reference>
<dbReference type="GO" id="GO:0043565">
    <property type="term" value="F:sequence-specific DNA binding"/>
    <property type="evidence" value="ECO:0007669"/>
    <property type="project" value="TreeGrafter"/>
</dbReference>
<dbReference type="InterPro" id="IPR058163">
    <property type="entry name" value="LysR-type_TF_proteobact-type"/>
</dbReference>
<sequence length="309" mass="34063">MQDLNDMLFFAEVVDRGGFAAAGRALNLPKSRLSRRVAELEDRLGVRLLQRTTRKLSLTQAGEVYHRHCVAMREQAEAADEAVARVHDEPRGTVRIACPVTLAQTTIGPLLPRFLAEHPQVRVDMQVSNRVVDLVQEGVDVAIRVRANLDDSGTLVIKNLGPTHGALVASPQLLQRFGQPRDPEGLHHLPTVAMSAADGRASWHLHGPRDARFELQHHPVYTADDLLTLRFAVLQGTGMAVLPDYLCAEELRRGELALVLPGWEPPEAKVLAVFPSRRGMVPAVRRFLDFLGENVVGERIVAARPATAR</sequence>
<keyword evidence="7" id="KW-1185">Reference proteome</keyword>
<dbReference type="PANTHER" id="PTHR30537">
    <property type="entry name" value="HTH-TYPE TRANSCRIPTIONAL REGULATOR"/>
    <property type="match status" value="1"/>
</dbReference>
<dbReference type="InterPro" id="IPR000847">
    <property type="entry name" value="LysR_HTH_N"/>
</dbReference>
<name>A0A934TSS7_9BURK</name>
<dbReference type="SUPFAM" id="SSF53850">
    <property type="entry name" value="Periplasmic binding protein-like II"/>
    <property type="match status" value="1"/>
</dbReference>
<evidence type="ECO:0000256" key="2">
    <source>
        <dbReference type="ARBA" id="ARBA00023015"/>
    </source>
</evidence>
<dbReference type="EMBL" id="JAEPWM010000003">
    <property type="protein sequence ID" value="MBK6006630.1"/>
    <property type="molecule type" value="Genomic_DNA"/>
</dbReference>
<dbReference type="Pfam" id="PF03466">
    <property type="entry name" value="LysR_substrate"/>
    <property type="match status" value="1"/>
</dbReference>
<dbReference type="GO" id="GO:0003700">
    <property type="term" value="F:DNA-binding transcription factor activity"/>
    <property type="evidence" value="ECO:0007669"/>
    <property type="project" value="InterPro"/>
</dbReference>
<evidence type="ECO:0000256" key="3">
    <source>
        <dbReference type="ARBA" id="ARBA00023125"/>
    </source>
</evidence>
<dbReference type="CDD" id="cd08473">
    <property type="entry name" value="PBP2_CrgA_like_4"/>
    <property type="match status" value="1"/>
</dbReference>
<dbReference type="InterPro" id="IPR036390">
    <property type="entry name" value="WH_DNA-bd_sf"/>
</dbReference>
<evidence type="ECO:0000259" key="5">
    <source>
        <dbReference type="PROSITE" id="PS50931"/>
    </source>
</evidence>
<dbReference type="Gene3D" id="3.40.190.290">
    <property type="match status" value="1"/>
</dbReference>
<dbReference type="InterPro" id="IPR036388">
    <property type="entry name" value="WH-like_DNA-bd_sf"/>
</dbReference>
<comment type="similarity">
    <text evidence="1">Belongs to the LysR transcriptional regulatory family.</text>
</comment>
<evidence type="ECO:0000256" key="4">
    <source>
        <dbReference type="ARBA" id="ARBA00023163"/>
    </source>
</evidence>
<keyword evidence="4" id="KW-0804">Transcription</keyword>
<feature type="domain" description="HTH lysR-type" evidence="5">
    <location>
        <begin position="1"/>
        <end position="59"/>
    </location>
</feature>
<dbReference type="PANTHER" id="PTHR30537:SF31">
    <property type="entry name" value="TRANSCRIPTIONAL REGULATOR, LYSR FAMILY"/>
    <property type="match status" value="1"/>
</dbReference>
<dbReference type="Gene3D" id="1.10.10.10">
    <property type="entry name" value="Winged helix-like DNA-binding domain superfamily/Winged helix DNA-binding domain"/>
    <property type="match status" value="1"/>
</dbReference>
<organism evidence="6 7">
    <name type="scientific">Ramlibacter ginsenosidimutans</name>
    <dbReference type="NCBI Taxonomy" id="502333"/>
    <lineage>
        <taxon>Bacteria</taxon>
        <taxon>Pseudomonadati</taxon>
        <taxon>Pseudomonadota</taxon>
        <taxon>Betaproteobacteria</taxon>
        <taxon>Burkholderiales</taxon>
        <taxon>Comamonadaceae</taxon>
        <taxon>Ramlibacter</taxon>
    </lineage>
</organism>
<comment type="caution">
    <text evidence="6">The sequence shown here is derived from an EMBL/GenBank/DDBJ whole genome shotgun (WGS) entry which is preliminary data.</text>
</comment>
<protein>
    <submittedName>
        <fullName evidence="6">LysR family transcriptional regulator</fullName>
    </submittedName>
</protein>
<dbReference type="Pfam" id="PF00126">
    <property type="entry name" value="HTH_1"/>
    <property type="match status" value="1"/>
</dbReference>
<dbReference type="PROSITE" id="PS50931">
    <property type="entry name" value="HTH_LYSR"/>
    <property type="match status" value="1"/>
</dbReference>
<keyword evidence="2" id="KW-0805">Transcription regulation</keyword>
<dbReference type="InterPro" id="IPR005119">
    <property type="entry name" value="LysR_subst-bd"/>
</dbReference>
<dbReference type="AlphaFoldDB" id="A0A934TSS7"/>
<dbReference type="FunFam" id="1.10.10.10:FF:000001">
    <property type="entry name" value="LysR family transcriptional regulator"/>
    <property type="match status" value="1"/>
</dbReference>
<reference evidence="6" key="1">
    <citation type="journal article" date="2012" name="J. Microbiol. Biotechnol.">
        <title>Ramlibacter ginsenosidimutans sp. nov., with ginsenoside-converting activity.</title>
        <authorList>
            <person name="Wang L."/>
            <person name="An D.S."/>
            <person name="Kim S.G."/>
            <person name="Jin F.X."/>
            <person name="Kim S.C."/>
            <person name="Lee S.T."/>
            <person name="Im W.T."/>
        </authorList>
    </citation>
    <scope>NUCLEOTIDE SEQUENCE</scope>
    <source>
        <strain evidence="6">KACC 17527</strain>
    </source>
</reference>
<dbReference type="SUPFAM" id="SSF46785">
    <property type="entry name" value="Winged helix' DNA-binding domain"/>
    <property type="match status" value="1"/>
</dbReference>
<evidence type="ECO:0000256" key="1">
    <source>
        <dbReference type="ARBA" id="ARBA00009437"/>
    </source>
</evidence>
<dbReference type="Proteomes" id="UP000630528">
    <property type="component" value="Unassembled WGS sequence"/>
</dbReference>
<dbReference type="RefSeq" id="WP_201170446.1">
    <property type="nucleotide sequence ID" value="NZ_JAEPWM010000003.1"/>
</dbReference>
<evidence type="ECO:0000313" key="6">
    <source>
        <dbReference type="EMBL" id="MBK6006630.1"/>
    </source>
</evidence>
<keyword evidence="3" id="KW-0238">DNA-binding</keyword>
<dbReference type="GO" id="GO:0006351">
    <property type="term" value="P:DNA-templated transcription"/>
    <property type="evidence" value="ECO:0007669"/>
    <property type="project" value="TreeGrafter"/>
</dbReference>
<accession>A0A934TSS7</accession>
<evidence type="ECO:0000313" key="7">
    <source>
        <dbReference type="Proteomes" id="UP000630528"/>
    </source>
</evidence>
<proteinExistence type="inferred from homology"/>